<dbReference type="PANTHER" id="PTHR45968">
    <property type="entry name" value="OSJNBA0019K04.7 PROTEIN"/>
    <property type="match status" value="1"/>
</dbReference>
<dbReference type="Gene3D" id="3.50.50.60">
    <property type="entry name" value="FAD/NAD(P)-binding domain"/>
    <property type="match status" value="1"/>
</dbReference>
<dbReference type="InterPro" id="IPR036188">
    <property type="entry name" value="FAD/NAD-bd_sf"/>
</dbReference>
<dbReference type="SUPFAM" id="SSF51905">
    <property type="entry name" value="FAD/NAD(P)-binding domain"/>
    <property type="match status" value="1"/>
</dbReference>
<dbReference type="InParanoid" id="A0A804IQ58"/>
<reference evidence="2" key="1">
    <citation type="submission" date="2021-03" db="EMBL/GenBank/DDBJ databases">
        <authorList>
            <consortium name="Genoscope - CEA"/>
            <person name="William W."/>
        </authorList>
    </citation>
    <scope>NUCLEOTIDE SEQUENCE</scope>
    <source>
        <strain evidence="2">Doubled-haploid Pahang</strain>
    </source>
</reference>
<evidence type="ECO:0000313" key="4">
    <source>
        <dbReference type="Proteomes" id="UP000012960"/>
    </source>
</evidence>
<dbReference type="AlphaFoldDB" id="A0A804IQ58"/>
<dbReference type="Proteomes" id="UP000012960">
    <property type="component" value="Unplaced"/>
</dbReference>
<dbReference type="EnsemblPlants" id="Ma04_t15750.1">
    <property type="protein sequence ID" value="Ma04_p15750.1"/>
    <property type="gene ID" value="Ma04_g15750"/>
</dbReference>
<proteinExistence type="predicted"/>
<name>A0A804IQ58_MUSAM</name>
<gene>
    <name evidence="2" type="ORF">GSMUA_121110.1</name>
</gene>
<reference evidence="3" key="2">
    <citation type="submission" date="2021-05" db="UniProtKB">
        <authorList>
            <consortium name="EnsemblPlants"/>
        </authorList>
    </citation>
    <scope>IDENTIFICATION</scope>
    <source>
        <strain evidence="3">subsp. malaccensis</strain>
    </source>
</reference>
<keyword evidence="4" id="KW-1185">Reference proteome</keyword>
<dbReference type="Pfam" id="PF05199">
    <property type="entry name" value="GMC_oxred_C"/>
    <property type="match status" value="1"/>
</dbReference>
<dbReference type="PANTHER" id="PTHR45968:SF5">
    <property type="entry name" value="PROTEIN HOTHEAD"/>
    <property type="match status" value="1"/>
</dbReference>
<dbReference type="InterPro" id="IPR051871">
    <property type="entry name" value="GMC_Oxidoreductase-Related"/>
</dbReference>
<accession>A0A804IQ58</accession>
<dbReference type="OMA" id="MATIWHY"/>
<dbReference type="EMBL" id="HG996469">
    <property type="protein sequence ID" value="CAG1842316.1"/>
    <property type="molecule type" value="Genomic_DNA"/>
</dbReference>
<feature type="domain" description="Glucose-methanol-choline oxidoreductase C-terminal" evidence="1">
    <location>
        <begin position="2"/>
        <end position="49"/>
    </location>
</feature>
<evidence type="ECO:0000259" key="1">
    <source>
        <dbReference type="Pfam" id="PF05199"/>
    </source>
</evidence>
<organism evidence="3 4">
    <name type="scientific">Musa acuminata subsp. malaccensis</name>
    <name type="common">Wild banana</name>
    <name type="synonym">Musa malaccensis</name>
    <dbReference type="NCBI Taxonomy" id="214687"/>
    <lineage>
        <taxon>Eukaryota</taxon>
        <taxon>Viridiplantae</taxon>
        <taxon>Streptophyta</taxon>
        <taxon>Embryophyta</taxon>
        <taxon>Tracheophyta</taxon>
        <taxon>Spermatophyta</taxon>
        <taxon>Magnoliopsida</taxon>
        <taxon>Liliopsida</taxon>
        <taxon>Zingiberales</taxon>
        <taxon>Musaceae</taxon>
        <taxon>Musa</taxon>
    </lineage>
</organism>
<evidence type="ECO:0000313" key="3">
    <source>
        <dbReference type="EnsemblPlants" id="Ma04_p15750.1"/>
    </source>
</evidence>
<evidence type="ECO:0000313" key="2">
    <source>
        <dbReference type="EMBL" id="CAG1842316.1"/>
    </source>
</evidence>
<dbReference type="GO" id="GO:0016614">
    <property type="term" value="F:oxidoreductase activity, acting on CH-OH group of donors"/>
    <property type="evidence" value="ECO:0007669"/>
    <property type="project" value="InterPro"/>
</dbReference>
<sequence length="69" mass="7845">MAHYYRGCHVGNVVDGEYRVLGVFKLRVVDSSTFHRSPGTNPQETVMMMDRYMGVKILRERLGRAAGDL</sequence>
<dbReference type="InterPro" id="IPR007867">
    <property type="entry name" value="GMC_OxRtase_C"/>
</dbReference>
<dbReference type="Gramene" id="Ma04_t15750.1">
    <property type="protein sequence ID" value="Ma04_p15750.1"/>
    <property type="gene ID" value="Ma04_g15750"/>
</dbReference>
<protein>
    <submittedName>
        <fullName evidence="2">(wild Malaysian banana) hypothetical protein</fullName>
    </submittedName>
</protein>